<reference evidence="1" key="3">
    <citation type="submission" date="2023-05" db="EMBL/GenBank/DDBJ databases">
        <authorList>
            <person name="Smith C.H."/>
        </authorList>
    </citation>
    <scope>NUCLEOTIDE SEQUENCE</scope>
    <source>
        <strain evidence="1">CHS0354</strain>
        <tissue evidence="1">Mantle</tissue>
    </source>
</reference>
<keyword evidence="2" id="KW-1185">Reference proteome</keyword>
<organism evidence="1 2">
    <name type="scientific">Potamilus streckersoni</name>
    <dbReference type="NCBI Taxonomy" id="2493646"/>
    <lineage>
        <taxon>Eukaryota</taxon>
        <taxon>Metazoa</taxon>
        <taxon>Spiralia</taxon>
        <taxon>Lophotrochozoa</taxon>
        <taxon>Mollusca</taxon>
        <taxon>Bivalvia</taxon>
        <taxon>Autobranchia</taxon>
        <taxon>Heteroconchia</taxon>
        <taxon>Palaeoheterodonta</taxon>
        <taxon>Unionida</taxon>
        <taxon>Unionoidea</taxon>
        <taxon>Unionidae</taxon>
        <taxon>Ambleminae</taxon>
        <taxon>Lampsilini</taxon>
        <taxon>Potamilus</taxon>
    </lineage>
</organism>
<reference evidence="1" key="2">
    <citation type="journal article" date="2021" name="Genome Biol. Evol.">
        <title>Developing a high-quality reference genome for a parasitic bivalve with doubly uniparental inheritance (Bivalvia: Unionida).</title>
        <authorList>
            <person name="Smith C.H."/>
        </authorList>
    </citation>
    <scope>NUCLEOTIDE SEQUENCE</scope>
    <source>
        <strain evidence="1">CHS0354</strain>
        <tissue evidence="1">Mantle</tissue>
    </source>
</reference>
<evidence type="ECO:0000313" key="2">
    <source>
        <dbReference type="Proteomes" id="UP001195483"/>
    </source>
</evidence>
<dbReference type="AlphaFoldDB" id="A0AAE0S752"/>
<gene>
    <name evidence="1" type="ORF">CHS0354_022524</name>
</gene>
<sequence>MAHIRDSDELFSSYTQIVQRLMKPRSRIKYWIAHFQINGTQNTWHDNAQIPALKVAYSNPHISPPPE</sequence>
<comment type="caution">
    <text evidence="1">The sequence shown here is derived from an EMBL/GenBank/DDBJ whole genome shotgun (WGS) entry which is preliminary data.</text>
</comment>
<proteinExistence type="predicted"/>
<dbReference type="EMBL" id="JAEAOA010001361">
    <property type="protein sequence ID" value="KAK3586369.1"/>
    <property type="molecule type" value="Genomic_DNA"/>
</dbReference>
<reference evidence="1" key="1">
    <citation type="journal article" date="2021" name="Genome Biol. Evol.">
        <title>A High-Quality Reference Genome for a Parasitic Bivalve with Doubly Uniparental Inheritance (Bivalvia: Unionida).</title>
        <authorList>
            <person name="Smith C.H."/>
        </authorList>
    </citation>
    <scope>NUCLEOTIDE SEQUENCE</scope>
    <source>
        <strain evidence="1">CHS0354</strain>
    </source>
</reference>
<accession>A0AAE0S752</accession>
<evidence type="ECO:0000313" key="1">
    <source>
        <dbReference type="EMBL" id="KAK3586369.1"/>
    </source>
</evidence>
<name>A0AAE0S752_9BIVA</name>
<dbReference type="Proteomes" id="UP001195483">
    <property type="component" value="Unassembled WGS sequence"/>
</dbReference>
<protein>
    <submittedName>
        <fullName evidence="1">Uncharacterized protein</fullName>
    </submittedName>
</protein>